<dbReference type="GO" id="GO:0000070">
    <property type="term" value="P:mitotic sister chromatid segregation"/>
    <property type="evidence" value="ECO:0007669"/>
    <property type="project" value="TreeGrafter"/>
</dbReference>
<proteinExistence type="predicted"/>
<dbReference type="GO" id="GO:0031267">
    <property type="term" value="F:small GTPase binding"/>
    <property type="evidence" value="ECO:0007669"/>
    <property type="project" value="TreeGrafter"/>
</dbReference>
<dbReference type="GO" id="GO:0005737">
    <property type="term" value="C:cytoplasm"/>
    <property type="evidence" value="ECO:0007669"/>
    <property type="project" value="TreeGrafter"/>
</dbReference>
<keyword evidence="3" id="KW-1185">Reference proteome</keyword>
<dbReference type="GO" id="GO:1990423">
    <property type="term" value="C:RZZ complex"/>
    <property type="evidence" value="ECO:0007669"/>
    <property type="project" value="TreeGrafter"/>
</dbReference>
<comment type="caution">
    <text evidence="2">The sequence shown here is derived from an EMBL/GenBank/DDBJ whole genome shotgun (WGS) entry which is preliminary data.</text>
</comment>
<dbReference type="InterPro" id="IPR052802">
    <property type="entry name" value="KNTC1"/>
</dbReference>
<evidence type="ECO:0000259" key="1">
    <source>
        <dbReference type="Pfam" id="PF10493"/>
    </source>
</evidence>
<dbReference type="GO" id="GO:1903394">
    <property type="term" value="P:protein localization to kinetochore involved in kinetochore assembly"/>
    <property type="evidence" value="ECO:0007669"/>
    <property type="project" value="TreeGrafter"/>
</dbReference>
<dbReference type="InterPro" id="IPR019527">
    <property type="entry name" value="RZZ-complex_KNTC1/ROD_C"/>
</dbReference>
<dbReference type="AlphaFoldDB" id="A0AAV4PQE9"/>
<dbReference type="GO" id="GO:0005828">
    <property type="term" value="C:kinetochore microtubule"/>
    <property type="evidence" value="ECO:0007669"/>
    <property type="project" value="TreeGrafter"/>
</dbReference>
<gene>
    <name evidence="2" type="primary">X975_01976</name>
    <name evidence="2" type="ORF">CEXT_495811</name>
</gene>
<dbReference type="Pfam" id="PF10493">
    <property type="entry name" value="Rod_C"/>
    <property type="match status" value="1"/>
</dbReference>
<organism evidence="2 3">
    <name type="scientific">Caerostris extrusa</name>
    <name type="common">Bark spider</name>
    <name type="synonym">Caerostris bankana</name>
    <dbReference type="NCBI Taxonomy" id="172846"/>
    <lineage>
        <taxon>Eukaryota</taxon>
        <taxon>Metazoa</taxon>
        <taxon>Ecdysozoa</taxon>
        <taxon>Arthropoda</taxon>
        <taxon>Chelicerata</taxon>
        <taxon>Arachnida</taxon>
        <taxon>Araneae</taxon>
        <taxon>Araneomorphae</taxon>
        <taxon>Entelegynae</taxon>
        <taxon>Araneoidea</taxon>
        <taxon>Araneidae</taxon>
        <taxon>Caerostris</taxon>
    </lineage>
</organism>
<sequence>MSPTLRLSEDDLILVAVMNTVTSYLKRHSTPYILLYPDMKFVNMIREMISKIKVPESSVACASWVADNVPPGGNKVSFATLAVEHARQWYEQSNNSHHILKKLQFLLQKSTVERILYKNNLASEEILPLIHSPYHLAEYLIEKFSLTIDQSIKRIINLLLSLPDYLLPNLCEFLKENVEKMPSIQRNRLLFCFVSVFDVSTIAEALGWDANDLESSLIPLLYKTELEKLNFSYTLKMLINCDKTELVQRMLSSNFRNPKVLIFLCTPMLRI</sequence>
<accession>A0AAV4PQE9</accession>
<dbReference type="PANTHER" id="PTHR15688">
    <property type="entry name" value="KINETOCHORE-ASSOCIATED PROTEIN 1"/>
    <property type="match status" value="1"/>
</dbReference>
<evidence type="ECO:0000313" key="3">
    <source>
        <dbReference type="Proteomes" id="UP001054945"/>
    </source>
</evidence>
<feature type="domain" description="RZZ complex subunit KNTC1/ROD C-terminal" evidence="1">
    <location>
        <begin position="38"/>
        <end position="145"/>
    </location>
</feature>
<protein>
    <submittedName>
        <fullName evidence="2">Kinetochore-associated protein 1</fullName>
    </submittedName>
</protein>
<name>A0AAV4PQE9_CAEEX</name>
<dbReference type="GO" id="GO:0007094">
    <property type="term" value="P:mitotic spindle assembly checkpoint signaling"/>
    <property type="evidence" value="ECO:0007669"/>
    <property type="project" value="TreeGrafter"/>
</dbReference>
<reference evidence="2 3" key="1">
    <citation type="submission" date="2021-06" db="EMBL/GenBank/DDBJ databases">
        <title>Caerostris extrusa draft genome.</title>
        <authorList>
            <person name="Kono N."/>
            <person name="Arakawa K."/>
        </authorList>
    </citation>
    <scope>NUCLEOTIDE SEQUENCE [LARGE SCALE GENOMIC DNA]</scope>
</reference>
<evidence type="ECO:0000313" key="2">
    <source>
        <dbReference type="EMBL" id="GIX99145.1"/>
    </source>
</evidence>
<dbReference type="Proteomes" id="UP001054945">
    <property type="component" value="Unassembled WGS sequence"/>
</dbReference>
<dbReference type="PANTHER" id="PTHR15688:SF1">
    <property type="entry name" value="KINETOCHORE-ASSOCIATED PROTEIN 1"/>
    <property type="match status" value="1"/>
</dbReference>
<dbReference type="EMBL" id="BPLR01005008">
    <property type="protein sequence ID" value="GIX99145.1"/>
    <property type="molecule type" value="Genomic_DNA"/>
</dbReference>